<name>A0A4S4L7Z6_9AGAM</name>
<accession>A0A4S4L7Z6</accession>
<comment type="caution">
    <text evidence="1">The sequence shown here is derived from an EMBL/GenBank/DDBJ whole genome shotgun (WGS) entry which is preliminary data.</text>
</comment>
<proteinExistence type="predicted"/>
<evidence type="ECO:0000313" key="2">
    <source>
        <dbReference type="Proteomes" id="UP000308199"/>
    </source>
</evidence>
<dbReference type="Proteomes" id="UP000308199">
    <property type="component" value="Unassembled WGS sequence"/>
</dbReference>
<dbReference type="EMBL" id="SGPK01000138">
    <property type="protein sequence ID" value="THH07535.1"/>
    <property type="molecule type" value="Genomic_DNA"/>
</dbReference>
<keyword evidence="2" id="KW-1185">Reference proteome</keyword>
<gene>
    <name evidence="1" type="ORF">EW145_g3307</name>
</gene>
<protein>
    <submittedName>
        <fullName evidence="1">Uncharacterized protein</fullName>
    </submittedName>
</protein>
<sequence length="386" mass="42159">MDDNDNVGIQANLSFSANATFDVTIVGAVRAMRDYVEGPGTMHEIFNYTLESYKNSTQNATVQSGSFAELLDRFAPDNPSATGATAIKARDTVPYLWMLTLLSPGLSLLTSVEPGELFNAHGALADLADTMAEIWEEKAPQFFEVTMHSATAEQRLVNFVNKVNLTEALLNNGPNVTGDSNKTFYALSLMEDGSPVQVSLSQYNSVKRSGYQFIGFKVLNSDLGFNLLFWKQYLLTNIGMVVANPAYDSNTTNFDVLNRAAYHGTVVWSWQQGVTAAGLNRQLSFCSNSSISNSTVDSNLRSSSTPVWCSDAAFVQDVVDAQLCLWTSIKDIFSEVWTYAFDNVTDTFEVADLASVSPDGTDSEAIQLWSYGFLGILDPNGQLAGR</sequence>
<reference evidence="1 2" key="1">
    <citation type="submission" date="2019-02" db="EMBL/GenBank/DDBJ databases">
        <title>Genome sequencing of the rare red list fungi Phellinidium pouzarii.</title>
        <authorList>
            <person name="Buettner E."/>
            <person name="Kellner H."/>
        </authorList>
    </citation>
    <scope>NUCLEOTIDE SEQUENCE [LARGE SCALE GENOMIC DNA]</scope>
    <source>
        <strain evidence="1 2">DSM 108285</strain>
    </source>
</reference>
<organism evidence="1 2">
    <name type="scientific">Phellinidium pouzarii</name>
    <dbReference type="NCBI Taxonomy" id="167371"/>
    <lineage>
        <taxon>Eukaryota</taxon>
        <taxon>Fungi</taxon>
        <taxon>Dikarya</taxon>
        <taxon>Basidiomycota</taxon>
        <taxon>Agaricomycotina</taxon>
        <taxon>Agaricomycetes</taxon>
        <taxon>Hymenochaetales</taxon>
        <taxon>Hymenochaetaceae</taxon>
        <taxon>Phellinidium</taxon>
    </lineage>
</organism>
<dbReference type="OrthoDB" id="2591256at2759"/>
<evidence type="ECO:0000313" key="1">
    <source>
        <dbReference type="EMBL" id="THH07535.1"/>
    </source>
</evidence>
<dbReference type="AlphaFoldDB" id="A0A4S4L7Z6"/>